<organism evidence="1 2">
    <name type="scientific">Isoptericola halotolerans</name>
    <dbReference type="NCBI Taxonomy" id="300560"/>
    <lineage>
        <taxon>Bacteria</taxon>
        <taxon>Bacillati</taxon>
        <taxon>Actinomycetota</taxon>
        <taxon>Actinomycetes</taxon>
        <taxon>Micrococcales</taxon>
        <taxon>Promicromonosporaceae</taxon>
        <taxon>Isoptericola</taxon>
    </lineage>
</organism>
<keyword evidence="2" id="KW-1185">Reference proteome</keyword>
<sequence>MPSDEDQVTGSDRDDARRGLERAAASRDGFVYFRMAGGRFDTGLGMPTAAAAELQRYSELLYEVARLEWLKEHPERRYVRGLRDAFDLRLIGIKEGSARPVLQLVTRPADRDDDQEDPGPLFVRARDIVNETIAAVAVDRRLPALFPRAALPQLQRVGKTLQPNESIAFAKPRSDAELYEPETDAVLTATVRATVALIDEVLAEPDWHVAEGVISEFDGSKGTFRLDLTAGGSLTCHLGAQERNVAETVKDVLAADGVTAPDVTVGGTAVFNSRGEVRSLHDVNQVTIVRTATEKALMARLSELGNLQPGWWGPSTRAPGGAALRHAEELVTRLALAKHHVAIGADGDGSIVLEWLLEWTACTAELLADGDMYLLAVFKETGAHQELEGPFDADIVIRFVETGMLA</sequence>
<gene>
    <name evidence="1" type="ORF">HDG69_002440</name>
</gene>
<comment type="caution">
    <text evidence="1">The sequence shown here is derived from an EMBL/GenBank/DDBJ whole genome shotgun (WGS) entry which is preliminary data.</text>
</comment>
<dbReference type="Proteomes" id="UP000757540">
    <property type="component" value="Unassembled WGS sequence"/>
</dbReference>
<name>A0ABX2A4R9_9MICO</name>
<dbReference type="EMBL" id="JABEZU010000003">
    <property type="protein sequence ID" value="NOV97855.1"/>
    <property type="molecule type" value="Genomic_DNA"/>
</dbReference>
<protein>
    <submittedName>
        <fullName evidence="1">Uncharacterized protein</fullName>
    </submittedName>
</protein>
<dbReference type="RefSeq" id="WP_171784106.1">
    <property type="nucleotide sequence ID" value="NZ_BAAAML010000005.1"/>
</dbReference>
<accession>A0ABX2A4R9</accession>
<evidence type="ECO:0000313" key="2">
    <source>
        <dbReference type="Proteomes" id="UP000757540"/>
    </source>
</evidence>
<evidence type="ECO:0000313" key="1">
    <source>
        <dbReference type="EMBL" id="NOV97855.1"/>
    </source>
</evidence>
<proteinExistence type="predicted"/>
<reference evidence="1 2" key="1">
    <citation type="submission" date="2020-05" db="EMBL/GenBank/DDBJ databases">
        <title>Genomic Encyclopedia of Type Strains, Phase III (KMG-III): the genomes of soil and plant-associated and newly described type strains.</title>
        <authorList>
            <person name="Whitman W."/>
        </authorList>
    </citation>
    <scope>NUCLEOTIDE SEQUENCE [LARGE SCALE GENOMIC DNA]</scope>
    <source>
        <strain evidence="1 2">KCTC 19046</strain>
    </source>
</reference>